<dbReference type="UniPathway" id="UPA00053">
    <property type="reaction ID" value="UER00087"/>
</dbReference>
<dbReference type="InterPro" id="IPR011342">
    <property type="entry name" value="Shikimate_DH"/>
</dbReference>
<comment type="caution">
    <text evidence="8">Lacks conserved residue(s) required for the propagation of feature annotation.</text>
</comment>
<dbReference type="PANTHER" id="PTHR21089">
    <property type="entry name" value="SHIKIMATE DEHYDROGENASE"/>
    <property type="match status" value="1"/>
</dbReference>
<dbReference type="GO" id="GO:0009073">
    <property type="term" value="P:aromatic amino acid family biosynthetic process"/>
    <property type="evidence" value="ECO:0007669"/>
    <property type="project" value="UniProtKB-KW"/>
</dbReference>
<dbReference type="OrthoDB" id="9792692at2"/>
<comment type="catalytic activity">
    <reaction evidence="7 8">
        <text>shikimate + NADP(+) = 3-dehydroshikimate + NADPH + H(+)</text>
        <dbReference type="Rhea" id="RHEA:17737"/>
        <dbReference type="ChEBI" id="CHEBI:15378"/>
        <dbReference type="ChEBI" id="CHEBI:16630"/>
        <dbReference type="ChEBI" id="CHEBI:36208"/>
        <dbReference type="ChEBI" id="CHEBI:57783"/>
        <dbReference type="ChEBI" id="CHEBI:58349"/>
        <dbReference type="EC" id="1.1.1.25"/>
    </reaction>
</comment>
<proteinExistence type="inferred from homology"/>
<dbReference type="RefSeq" id="WP_046443001.1">
    <property type="nucleotide sequence ID" value="NZ_LAYJ01000078.1"/>
</dbReference>
<evidence type="ECO:0000259" key="11">
    <source>
        <dbReference type="Pfam" id="PF18317"/>
    </source>
</evidence>
<feature type="active site" description="Proton acceptor" evidence="8">
    <location>
        <position position="68"/>
    </location>
</feature>
<comment type="similarity">
    <text evidence="8">Belongs to the shikimate dehydrogenase family.</text>
</comment>
<protein>
    <recommendedName>
        <fullName evidence="2 8">Shikimate dehydrogenase (NADP(+))</fullName>
        <shortName evidence="8">SDH</shortName>
        <ecNumber evidence="2 8">1.1.1.25</ecNumber>
    </recommendedName>
</protein>
<evidence type="ECO:0000259" key="9">
    <source>
        <dbReference type="Pfam" id="PF01488"/>
    </source>
</evidence>
<dbReference type="Proteomes" id="UP000034076">
    <property type="component" value="Unassembled WGS sequence"/>
</dbReference>
<dbReference type="InterPro" id="IPR036291">
    <property type="entry name" value="NAD(P)-bd_dom_sf"/>
</dbReference>
<keyword evidence="3 8" id="KW-0028">Amino-acid biosynthesis</keyword>
<dbReference type="GO" id="GO:0008652">
    <property type="term" value="P:amino acid biosynthetic process"/>
    <property type="evidence" value="ECO:0007669"/>
    <property type="project" value="UniProtKB-KW"/>
</dbReference>
<dbReference type="AlphaFoldDB" id="A0A0M2NGM4"/>
<comment type="subunit">
    <text evidence="8">Homodimer.</text>
</comment>
<reference evidence="12 13" key="1">
    <citation type="submission" date="2015-04" db="EMBL/GenBank/DDBJ databases">
        <title>Draft genome sequence of bacteremic isolate Catabacter hongkongensis type strain HKU16T.</title>
        <authorList>
            <person name="Lau S.K."/>
            <person name="Teng J.L."/>
            <person name="Huang Y."/>
            <person name="Curreem S.O."/>
            <person name="Tsui S.K."/>
            <person name="Woo P.C."/>
        </authorList>
    </citation>
    <scope>NUCLEOTIDE SEQUENCE [LARGE SCALE GENOMIC DNA]</scope>
    <source>
        <strain evidence="12 13">HKU16</strain>
    </source>
</reference>
<dbReference type="GO" id="GO:0050661">
    <property type="term" value="F:NADP binding"/>
    <property type="evidence" value="ECO:0007669"/>
    <property type="project" value="InterPro"/>
</dbReference>
<evidence type="ECO:0000256" key="1">
    <source>
        <dbReference type="ARBA" id="ARBA00004871"/>
    </source>
</evidence>
<evidence type="ECO:0000256" key="8">
    <source>
        <dbReference type="HAMAP-Rule" id="MF_00222"/>
    </source>
</evidence>
<comment type="caution">
    <text evidence="12">The sequence shown here is derived from an EMBL/GenBank/DDBJ whole genome shotgun (WGS) entry which is preliminary data.</text>
</comment>
<dbReference type="InterPro" id="IPR022893">
    <property type="entry name" value="Shikimate_DH_fam"/>
</dbReference>
<sequence length="271" mass="30019">MVTRKKYCVIGSPISHSLSPAIHNTLYEIYGLDCLYDKRQVTPTTLSSFLQSLSQENINGFNITMPLKQEIIPHLSFLSPEATDGVNTVVVKDDKLYGYSTDAQGFHASLQQIGADYKGADIVMIGAGAVTKLLCDDAVKKGAESIVLLNRTIEKAKKIAMECHAGFDSFSNIEHYMDRCTLLINTTPLGMSGTTENFPNFNFISLLPENACVCDLIYSPPLTELLSHADARGLKTMNGLGMLIWQAFFAFEKWFGILPTEKDYQTVLNRL</sequence>
<accession>A0A0M2NGM4</accession>
<organism evidence="12 13">
    <name type="scientific">Christensenella hongkongensis</name>
    <dbReference type="NCBI Taxonomy" id="270498"/>
    <lineage>
        <taxon>Bacteria</taxon>
        <taxon>Bacillati</taxon>
        <taxon>Bacillota</taxon>
        <taxon>Clostridia</taxon>
        <taxon>Christensenellales</taxon>
        <taxon>Christensenellaceae</taxon>
        <taxon>Christensenella</taxon>
    </lineage>
</organism>
<keyword evidence="6 8" id="KW-0057">Aromatic amino acid biosynthesis</keyword>
<dbReference type="NCBIfam" id="TIGR00507">
    <property type="entry name" value="aroE"/>
    <property type="match status" value="1"/>
</dbReference>
<evidence type="ECO:0000259" key="10">
    <source>
        <dbReference type="Pfam" id="PF08501"/>
    </source>
</evidence>
<feature type="binding site" evidence="8">
    <location>
        <position position="102"/>
    </location>
    <ligand>
        <name>shikimate</name>
        <dbReference type="ChEBI" id="CHEBI:36208"/>
    </ligand>
</feature>
<feature type="binding site" evidence="8">
    <location>
        <position position="216"/>
    </location>
    <ligand>
        <name>NADP(+)</name>
        <dbReference type="ChEBI" id="CHEBI:58349"/>
    </ligand>
</feature>
<feature type="binding site" evidence="8">
    <location>
        <position position="218"/>
    </location>
    <ligand>
        <name>shikimate</name>
        <dbReference type="ChEBI" id="CHEBI:36208"/>
    </ligand>
</feature>
<comment type="function">
    <text evidence="8">Involved in the biosynthesis of the chorismate, which leads to the biosynthesis of aromatic amino acids. Catalyzes the reversible NADPH linked reduction of 3-dehydroshikimate (DHSA) to yield shikimate (SA).</text>
</comment>
<dbReference type="EMBL" id="LAYJ01000078">
    <property type="protein sequence ID" value="KKI51308.1"/>
    <property type="molecule type" value="Genomic_DNA"/>
</dbReference>
<feature type="domain" description="SDH C-terminal" evidence="11">
    <location>
        <begin position="239"/>
        <end position="259"/>
    </location>
</feature>
<keyword evidence="5 8" id="KW-0560">Oxidoreductase</keyword>
<name>A0A0M2NGM4_9FIRM</name>
<evidence type="ECO:0000256" key="3">
    <source>
        <dbReference type="ARBA" id="ARBA00022605"/>
    </source>
</evidence>
<dbReference type="Gene3D" id="3.40.50.720">
    <property type="entry name" value="NAD(P)-binding Rossmann-like Domain"/>
    <property type="match status" value="1"/>
</dbReference>
<gene>
    <name evidence="8" type="primary">aroE</name>
    <name evidence="12" type="ORF">CHK_1096</name>
</gene>
<dbReference type="InterPro" id="IPR041121">
    <property type="entry name" value="SDH_C"/>
</dbReference>
<evidence type="ECO:0000256" key="6">
    <source>
        <dbReference type="ARBA" id="ARBA00023141"/>
    </source>
</evidence>
<feature type="binding site" evidence="8">
    <location>
        <begin position="17"/>
        <end position="19"/>
    </location>
    <ligand>
        <name>shikimate</name>
        <dbReference type="ChEBI" id="CHEBI:36208"/>
    </ligand>
</feature>
<dbReference type="GO" id="GO:0019632">
    <property type="term" value="P:shikimate metabolic process"/>
    <property type="evidence" value="ECO:0007669"/>
    <property type="project" value="InterPro"/>
</dbReference>
<evidence type="ECO:0000256" key="4">
    <source>
        <dbReference type="ARBA" id="ARBA00022857"/>
    </source>
</evidence>
<keyword evidence="4 8" id="KW-0521">NADP</keyword>
<keyword evidence="13" id="KW-1185">Reference proteome</keyword>
<dbReference type="PATRIC" id="fig|270498.16.peg.53"/>
<evidence type="ECO:0000256" key="5">
    <source>
        <dbReference type="ARBA" id="ARBA00023002"/>
    </source>
</evidence>
<dbReference type="Pfam" id="PF18317">
    <property type="entry name" value="SDH_C"/>
    <property type="match status" value="1"/>
</dbReference>
<dbReference type="InterPro" id="IPR006151">
    <property type="entry name" value="Shikm_DH/Glu-tRNA_Rdtase"/>
</dbReference>
<evidence type="ECO:0000313" key="13">
    <source>
        <dbReference type="Proteomes" id="UP000034076"/>
    </source>
</evidence>
<evidence type="ECO:0000256" key="7">
    <source>
        <dbReference type="ARBA" id="ARBA00049442"/>
    </source>
</evidence>
<dbReference type="SUPFAM" id="SSF53223">
    <property type="entry name" value="Aminoacid dehydrogenase-like, N-terminal domain"/>
    <property type="match status" value="1"/>
</dbReference>
<dbReference type="Pfam" id="PF08501">
    <property type="entry name" value="Shikimate_dh_N"/>
    <property type="match status" value="1"/>
</dbReference>
<evidence type="ECO:0000313" key="12">
    <source>
        <dbReference type="EMBL" id="KKI51308.1"/>
    </source>
</evidence>
<feature type="binding site" evidence="8">
    <location>
        <position position="246"/>
    </location>
    <ligand>
        <name>shikimate</name>
        <dbReference type="ChEBI" id="CHEBI:36208"/>
    </ligand>
</feature>
<dbReference type="CDD" id="cd01065">
    <property type="entry name" value="NAD_bind_Shikimate_DH"/>
    <property type="match status" value="1"/>
</dbReference>
<dbReference type="EC" id="1.1.1.25" evidence="2 8"/>
<feature type="binding site" evidence="8">
    <location>
        <begin position="150"/>
        <end position="155"/>
    </location>
    <ligand>
        <name>NADP(+)</name>
        <dbReference type="ChEBI" id="CHEBI:58349"/>
    </ligand>
</feature>
<dbReference type="Gene3D" id="3.40.50.10860">
    <property type="entry name" value="Leucine Dehydrogenase, chain A, domain 1"/>
    <property type="match status" value="1"/>
</dbReference>
<feature type="binding site" evidence="8">
    <location>
        <position position="64"/>
    </location>
    <ligand>
        <name>shikimate</name>
        <dbReference type="ChEBI" id="CHEBI:36208"/>
    </ligand>
</feature>
<dbReference type="PANTHER" id="PTHR21089:SF1">
    <property type="entry name" value="BIFUNCTIONAL 3-DEHYDROQUINATE DEHYDRATASE_SHIKIMATE DEHYDROGENASE, CHLOROPLASTIC"/>
    <property type="match status" value="1"/>
</dbReference>
<feature type="domain" description="Shikimate dehydrogenase substrate binding N-terminal" evidence="10">
    <location>
        <begin position="9"/>
        <end position="89"/>
    </location>
</feature>
<feature type="binding site" evidence="8">
    <location>
        <position position="87"/>
    </location>
    <ligand>
        <name>shikimate</name>
        <dbReference type="ChEBI" id="CHEBI:36208"/>
    </ligand>
</feature>
<dbReference type="Pfam" id="PF01488">
    <property type="entry name" value="Shikimate_DH"/>
    <property type="match status" value="1"/>
</dbReference>
<dbReference type="GO" id="GO:0005829">
    <property type="term" value="C:cytosol"/>
    <property type="evidence" value="ECO:0007669"/>
    <property type="project" value="TreeGrafter"/>
</dbReference>
<dbReference type="InterPro" id="IPR013708">
    <property type="entry name" value="Shikimate_DH-bd_N"/>
</dbReference>
<feature type="binding site" evidence="8">
    <location>
        <position position="239"/>
    </location>
    <ligand>
        <name>NADP(+)</name>
        <dbReference type="ChEBI" id="CHEBI:58349"/>
    </ligand>
</feature>
<comment type="pathway">
    <text evidence="1 8">Metabolic intermediate biosynthesis; chorismate biosynthesis; chorismate from D-erythrose 4-phosphate and phosphoenolpyruvate: step 4/7.</text>
</comment>
<feature type="domain" description="Quinate/shikimate 5-dehydrogenase/glutamyl-tRNA reductase" evidence="9">
    <location>
        <begin position="111"/>
        <end position="187"/>
    </location>
</feature>
<dbReference type="STRING" id="270498.CHK_1096"/>
<evidence type="ECO:0000256" key="2">
    <source>
        <dbReference type="ARBA" id="ARBA00012962"/>
    </source>
</evidence>
<dbReference type="GO" id="GO:0009423">
    <property type="term" value="P:chorismate biosynthetic process"/>
    <property type="evidence" value="ECO:0007669"/>
    <property type="project" value="UniProtKB-UniRule"/>
</dbReference>
<dbReference type="GO" id="GO:0004764">
    <property type="term" value="F:shikimate 3-dehydrogenase (NADP+) activity"/>
    <property type="evidence" value="ECO:0007669"/>
    <property type="project" value="UniProtKB-UniRule"/>
</dbReference>
<dbReference type="InterPro" id="IPR046346">
    <property type="entry name" value="Aminoacid_DH-like_N_sf"/>
</dbReference>
<dbReference type="SUPFAM" id="SSF51735">
    <property type="entry name" value="NAD(P)-binding Rossmann-fold domains"/>
    <property type="match status" value="1"/>
</dbReference>
<dbReference type="HAMAP" id="MF_00222">
    <property type="entry name" value="Shikimate_DH_AroE"/>
    <property type="match status" value="1"/>
</dbReference>